<dbReference type="Pfam" id="PF01029">
    <property type="entry name" value="NusB"/>
    <property type="match status" value="1"/>
</dbReference>
<protein>
    <recommendedName>
        <fullName evidence="6">Transcription antitermination protein NusB</fullName>
    </recommendedName>
    <alternativeName>
        <fullName evidence="6">Antitermination factor NusB</fullName>
    </alternativeName>
</protein>
<name>A0A1I6CY77_9RHOB</name>
<dbReference type="HAMAP" id="MF_00073">
    <property type="entry name" value="NusB"/>
    <property type="match status" value="1"/>
</dbReference>
<dbReference type="InterPro" id="IPR035926">
    <property type="entry name" value="NusB-like_sf"/>
</dbReference>
<keyword evidence="2 6" id="KW-0889">Transcription antitermination</keyword>
<reference evidence="8 9" key="1">
    <citation type="submission" date="2016-10" db="EMBL/GenBank/DDBJ databases">
        <authorList>
            <person name="de Groot N.N."/>
        </authorList>
    </citation>
    <scope>NUCLEOTIDE SEQUENCE [LARGE SCALE GENOMIC DNA]</scope>
    <source>
        <strain evidence="9">KMM 9023,NRIC 0796,JCM 17311,KCTC 23692</strain>
    </source>
</reference>
<comment type="similarity">
    <text evidence="1 6">Belongs to the NusB family.</text>
</comment>
<dbReference type="OrthoDB" id="9797817at2"/>
<dbReference type="GO" id="GO:0003723">
    <property type="term" value="F:RNA binding"/>
    <property type="evidence" value="ECO:0007669"/>
    <property type="project" value="UniProtKB-UniRule"/>
</dbReference>
<dbReference type="Proteomes" id="UP000199302">
    <property type="component" value="Unassembled WGS sequence"/>
</dbReference>
<evidence type="ECO:0000313" key="9">
    <source>
        <dbReference type="Proteomes" id="UP000199302"/>
    </source>
</evidence>
<dbReference type="NCBIfam" id="TIGR01951">
    <property type="entry name" value="nusB"/>
    <property type="match status" value="1"/>
</dbReference>
<evidence type="ECO:0000256" key="6">
    <source>
        <dbReference type="HAMAP-Rule" id="MF_00073"/>
    </source>
</evidence>
<evidence type="ECO:0000256" key="5">
    <source>
        <dbReference type="ARBA" id="ARBA00023163"/>
    </source>
</evidence>
<dbReference type="EMBL" id="FOYI01000001">
    <property type="protein sequence ID" value="SFQ98051.1"/>
    <property type="molecule type" value="Genomic_DNA"/>
</dbReference>
<evidence type="ECO:0000256" key="3">
    <source>
        <dbReference type="ARBA" id="ARBA00022884"/>
    </source>
</evidence>
<dbReference type="RefSeq" id="WP_092076351.1">
    <property type="nucleotide sequence ID" value="NZ_FOYI01000001.1"/>
</dbReference>
<dbReference type="SUPFAM" id="SSF48013">
    <property type="entry name" value="NusB-like"/>
    <property type="match status" value="1"/>
</dbReference>
<dbReference type="STRING" id="871652.SAMN04515673_101559"/>
<dbReference type="GO" id="GO:0006353">
    <property type="term" value="P:DNA-templated transcription termination"/>
    <property type="evidence" value="ECO:0007669"/>
    <property type="project" value="UniProtKB-UniRule"/>
</dbReference>
<dbReference type="InterPro" id="IPR006027">
    <property type="entry name" value="NusB_RsmB_TIM44"/>
</dbReference>
<evidence type="ECO:0000256" key="2">
    <source>
        <dbReference type="ARBA" id="ARBA00022814"/>
    </source>
</evidence>
<gene>
    <name evidence="6" type="primary">nusB</name>
    <name evidence="8" type="ORF">SAMN04515673_101559</name>
</gene>
<evidence type="ECO:0000313" key="8">
    <source>
        <dbReference type="EMBL" id="SFQ98051.1"/>
    </source>
</evidence>
<comment type="function">
    <text evidence="6">Involved in transcription antitermination. Required for transcription of ribosomal RNA (rRNA) genes. Binds specifically to the boxA antiterminator sequence of the ribosomal RNA (rrn) operons.</text>
</comment>
<evidence type="ECO:0000259" key="7">
    <source>
        <dbReference type="Pfam" id="PF01029"/>
    </source>
</evidence>
<accession>A0A1I6CY77</accession>
<keyword evidence="9" id="KW-1185">Reference proteome</keyword>
<keyword evidence="5 6" id="KW-0804">Transcription</keyword>
<sequence>MTKSETLSGNQKRKMRSASRLYAVQALFQMEAAGQTIDAIQREFLDHRFGAFVEDEGIEYIEGDVELFGALVTEAVNNQARIDQMTDRALVAKWPIARIDPTLRALFRAAGAEFLDPETPPKVVITEFVDVARAFFPESREPKFVNAVLDHMAREARPEAF</sequence>
<keyword evidence="3 6" id="KW-0694">RNA-binding</keyword>
<organism evidence="8 9">
    <name type="scientific">Poseidonocella sedimentorum</name>
    <dbReference type="NCBI Taxonomy" id="871652"/>
    <lineage>
        <taxon>Bacteria</taxon>
        <taxon>Pseudomonadati</taxon>
        <taxon>Pseudomonadota</taxon>
        <taxon>Alphaproteobacteria</taxon>
        <taxon>Rhodobacterales</taxon>
        <taxon>Roseobacteraceae</taxon>
        <taxon>Poseidonocella</taxon>
    </lineage>
</organism>
<evidence type="ECO:0000256" key="1">
    <source>
        <dbReference type="ARBA" id="ARBA00005952"/>
    </source>
</evidence>
<proteinExistence type="inferred from homology"/>
<keyword evidence="4 6" id="KW-0805">Transcription regulation</keyword>
<dbReference type="GO" id="GO:0031564">
    <property type="term" value="P:transcription antitermination"/>
    <property type="evidence" value="ECO:0007669"/>
    <property type="project" value="UniProtKB-KW"/>
</dbReference>
<dbReference type="InterPro" id="IPR011605">
    <property type="entry name" value="NusB_fam"/>
</dbReference>
<feature type="domain" description="NusB/RsmB/TIM44" evidence="7">
    <location>
        <begin position="18"/>
        <end position="154"/>
    </location>
</feature>
<dbReference type="AlphaFoldDB" id="A0A1I6CY77"/>
<dbReference type="Gene3D" id="1.10.940.10">
    <property type="entry name" value="NusB-like"/>
    <property type="match status" value="1"/>
</dbReference>
<evidence type="ECO:0000256" key="4">
    <source>
        <dbReference type="ARBA" id="ARBA00023015"/>
    </source>
</evidence>